<dbReference type="AlphaFoldDB" id="A0AB32XBW3"/>
<evidence type="ECO:0000313" key="3">
    <source>
        <dbReference type="Proteomes" id="UP000007473"/>
    </source>
</evidence>
<keyword evidence="1" id="KW-0812">Transmembrane</keyword>
<proteinExistence type="predicted"/>
<keyword evidence="1" id="KW-0472">Membrane</keyword>
<dbReference type="EMBL" id="CP002458">
    <property type="protein sequence ID" value="ADV34555.1"/>
    <property type="molecule type" value="Genomic_DNA"/>
</dbReference>
<keyword evidence="1" id="KW-1133">Transmembrane helix</keyword>
<dbReference type="Proteomes" id="UP000007473">
    <property type="component" value="Chromosome"/>
</dbReference>
<gene>
    <name evidence="2" type="ordered locus">MfeM64YM_0557</name>
</gene>
<feature type="transmembrane region" description="Helical" evidence="1">
    <location>
        <begin position="82"/>
        <end position="105"/>
    </location>
</feature>
<evidence type="ECO:0000313" key="2">
    <source>
        <dbReference type="EMBL" id="ADV34555.1"/>
    </source>
</evidence>
<reference evidence="2 3" key="1">
    <citation type="journal article" date="2011" name="J. Bacteriol.">
        <title>Genome sequence of the repetitive-sequence-rich Mycoplasma fermentans strain M64.</title>
        <authorList>
            <person name="Shu H.W."/>
            <person name="Liu T.T."/>
            <person name="Chang H.Y."/>
            <person name="Liu Y.M."/>
            <person name="Wu K.M."/>
            <person name="Shu H.Y."/>
            <person name="Tsai S.F."/>
            <person name="Hsiao K.J."/>
            <person name="Hu W.S."/>
            <person name="Ng W.V."/>
        </authorList>
    </citation>
    <scope>NUCLEOTIDE SEQUENCE [LARGE SCALE GENOMIC DNA]</scope>
    <source>
        <strain evidence="2 3">M64</strain>
    </source>
</reference>
<evidence type="ECO:0000256" key="1">
    <source>
        <dbReference type="SAM" id="Phobius"/>
    </source>
</evidence>
<name>A0AB32XBW3_MYCFM</name>
<feature type="transmembrane region" description="Helical" evidence="1">
    <location>
        <begin position="269"/>
        <end position="292"/>
    </location>
</feature>
<protein>
    <submittedName>
        <fullName evidence="2">Uncharacterized protein</fullName>
    </submittedName>
</protein>
<dbReference type="KEGG" id="mfm:MfeM64YM_0557"/>
<accession>A0AB32XBW3</accession>
<sequence>MKNLSEINTKYILISLILSLILSLIIIITRYILTIIFTLKKDSKIHINYNLFFKIYIFLLLVSNLLIFSVLIWNVFIYLNDIFLRTIAILILSVLLILNLVFWIIKFSFLKQDNQLYLESKNNLENNELTIKIADNKNNCNWKIWKTLKSAYTSFQKKNFFIFKEFPRIILDISIVKKILVENKNNLFIIFQWKNEHFNIKLQNKFKIIDFIRNSCEDIEFFSFFDAYCEKNDESNIDLHEILGAKYNKKIWFWTKINNIEKTKLKLTFYYLDSFWNFALFLLPIILALFLNNEIPVLKTFNKWVILFWITFVYLTVSFVRIFFKKDLYLNERKKEKLKIDPFYEKNHFYANSYLIEKLSNFKNNFIYTISIVIKENSEENQLYIKNIKKQIDEINKKLFDSEKTYFKFFYLKTIFVKAKKHFKLFTKKITNKRNLKLKKLNIVNEK</sequence>
<feature type="transmembrane region" description="Helical" evidence="1">
    <location>
        <begin position="12"/>
        <end position="39"/>
    </location>
</feature>
<organism evidence="2 3">
    <name type="scientific">Mycoplasmopsis fermentans (strain M64)</name>
    <name type="common">Mycoplasma fermentans</name>
    <dbReference type="NCBI Taxonomy" id="943945"/>
    <lineage>
        <taxon>Bacteria</taxon>
        <taxon>Bacillati</taxon>
        <taxon>Mycoplasmatota</taxon>
        <taxon>Mycoplasmoidales</taxon>
        <taxon>Metamycoplasmataceae</taxon>
        <taxon>Mycoplasmopsis</taxon>
    </lineage>
</organism>
<feature type="transmembrane region" description="Helical" evidence="1">
    <location>
        <begin position="304"/>
        <end position="324"/>
    </location>
</feature>
<feature type="transmembrane region" description="Helical" evidence="1">
    <location>
        <begin position="51"/>
        <end position="76"/>
    </location>
</feature>